<keyword evidence="1" id="KW-0812">Transmembrane</keyword>
<sequence>MGASDTSIQKSSKGNSSMRSLMFIHLVWYCLKLFVLGQLSIQAYHNLVEGRETISDLNLGEDEENSRGSVVSNVIAGVISQLVHPKG</sequence>
<name>A0A7J6VAP3_THATH</name>
<evidence type="ECO:0000313" key="3">
    <source>
        <dbReference type="Proteomes" id="UP000554482"/>
    </source>
</evidence>
<dbReference type="AlphaFoldDB" id="A0A7J6VAP3"/>
<gene>
    <name evidence="2" type="ORF">FRX31_028722</name>
</gene>
<feature type="transmembrane region" description="Helical" evidence="1">
    <location>
        <begin position="21"/>
        <end position="41"/>
    </location>
</feature>
<comment type="caution">
    <text evidence="2">The sequence shown here is derived from an EMBL/GenBank/DDBJ whole genome shotgun (WGS) entry which is preliminary data.</text>
</comment>
<keyword evidence="1" id="KW-1133">Transmembrane helix</keyword>
<evidence type="ECO:0000313" key="2">
    <source>
        <dbReference type="EMBL" id="KAF5181691.1"/>
    </source>
</evidence>
<protein>
    <submittedName>
        <fullName evidence="2">Uncharacterized protein</fullName>
    </submittedName>
</protein>
<keyword evidence="3" id="KW-1185">Reference proteome</keyword>
<keyword evidence="1" id="KW-0472">Membrane</keyword>
<evidence type="ECO:0000256" key="1">
    <source>
        <dbReference type="SAM" id="Phobius"/>
    </source>
</evidence>
<organism evidence="2 3">
    <name type="scientific">Thalictrum thalictroides</name>
    <name type="common">Rue-anemone</name>
    <name type="synonym">Anemone thalictroides</name>
    <dbReference type="NCBI Taxonomy" id="46969"/>
    <lineage>
        <taxon>Eukaryota</taxon>
        <taxon>Viridiplantae</taxon>
        <taxon>Streptophyta</taxon>
        <taxon>Embryophyta</taxon>
        <taxon>Tracheophyta</taxon>
        <taxon>Spermatophyta</taxon>
        <taxon>Magnoliopsida</taxon>
        <taxon>Ranunculales</taxon>
        <taxon>Ranunculaceae</taxon>
        <taxon>Thalictroideae</taxon>
        <taxon>Thalictrum</taxon>
    </lineage>
</organism>
<proteinExistence type="predicted"/>
<dbReference type="Proteomes" id="UP000554482">
    <property type="component" value="Unassembled WGS sequence"/>
</dbReference>
<dbReference type="EMBL" id="JABWDY010035841">
    <property type="protein sequence ID" value="KAF5181691.1"/>
    <property type="molecule type" value="Genomic_DNA"/>
</dbReference>
<reference evidence="2 3" key="1">
    <citation type="submission" date="2020-06" db="EMBL/GenBank/DDBJ databases">
        <title>Transcriptomic and genomic resources for Thalictrum thalictroides and T. hernandezii: Facilitating candidate gene discovery in an emerging model plant lineage.</title>
        <authorList>
            <person name="Arias T."/>
            <person name="Riano-Pachon D.M."/>
            <person name="Di Stilio V.S."/>
        </authorList>
    </citation>
    <scope>NUCLEOTIDE SEQUENCE [LARGE SCALE GENOMIC DNA]</scope>
    <source>
        <strain evidence="3">cv. WT478/WT964</strain>
        <tissue evidence="2">Leaves</tissue>
    </source>
</reference>
<feature type="non-terminal residue" evidence="2">
    <location>
        <position position="87"/>
    </location>
</feature>
<accession>A0A7J6VAP3</accession>